<evidence type="ECO:0000313" key="1">
    <source>
        <dbReference type="EMBL" id="GGA11920.1"/>
    </source>
</evidence>
<evidence type="ECO:0000313" key="2">
    <source>
        <dbReference type="Proteomes" id="UP000615455"/>
    </source>
</evidence>
<sequence>MKLRIEKWVEETNPFGDSAYELFEESVRCYKIGAYKSAFIMSYLSFKTTIKYRILGCSYGGELVRKNPKFWELEIIKNLDNDDYWEKFVNEIIDASCANKKIKEDIAILHFKNEEQIKTDYNYWKNIRNDCAHAKRQITIDSSTVECFWNYMIDNLSKFYVLGGEEYLLRELKNLYEFFRYPDIIEHEKVTHLIDDVNVIYKKNSKEFFVKLFQKIRKSANGYLVIDSNLNFWKAILESDYNDVKNGLVEVISNDAQYFFNFYNYFPQLLEMSYSLNSKFIIEELSYWLKEYSVYNSGKTFWVILLEILDKHSKHVNIDKIVSKRNIEMLKSFEPDERTLRILNSYYVFKKYILEVSSWFFKTDSESQYDNFSNYSSKDYENIEICFDYLEWDIECIKAINDALCNLKSSMAFRTNYNAIWNGRDFADKCSRIICNNKNKIEKIQDINLTDYSYVWEILSNSINKK</sequence>
<reference evidence="2" key="1">
    <citation type="journal article" date="2019" name="Int. J. Syst. Evol. Microbiol.">
        <title>The Global Catalogue of Microorganisms (GCM) 10K type strain sequencing project: providing services to taxonomists for standard genome sequencing and annotation.</title>
        <authorList>
            <consortium name="The Broad Institute Genomics Platform"/>
            <consortium name="The Broad Institute Genome Sequencing Center for Infectious Disease"/>
            <person name="Wu L."/>
            <person name="Ma J."/>
        </authorList>
    </citation>
    <scope>NUCLEOTIDE SEQUENCE [LARGE SCALE GENOMIC DNA]</scope>
    <source>
        <strain evidence="2">CGMCC 1.15043</strain>
    </source>
</reference>
<evidence type="ECO:0008006" key="3">
    <source>
        <dbReference type="Google" id="ProtNLM"/>
    </source>
</evidence>
<dbReference type="EMBL" id="BMHE01000064">
    <property type="protein sequence ID" value="GGA11920.1"/>
    <property type="molecule type" value="Genomic_DNA"/>
</dbReference>
<gene>
    <name evidence="1" type="ORF">GCM10008018_66250</name>
</gene>
<dbReference type="Proteomes" id="UP000615455">
    <property type="component" value="Unassembled WGS sequence"/>
</dbReference>
<keyword evidence="2" id="KW-1185">Reference proteome</keyword>
<comment type="caution">
    <text evidence="1">The sequence shown here is derived from an EMBL/GenBank/DDBJ whole genome shotgun (WGS) entry which is preliminary data.</text>
</comment>
<dbReference type="RefSeq" id="WP_189019955.1">
    <property type="nucleotide sequence ID" value="NZ_BMHE01000064.1"/>
</dbReference>
<accession>A0ABQ1FHD3</accession>
<organism evidence="1 2">
    <name type="scientific">Paenibacillus marchantiophytorum</name>
    <dbReference type="NCBI Taxonomy" id="1619310"/>
    <lineage>
        <taxon>Bacteria</taxon>
        <taxon>Bacillati</taxon>
        <taxon>Bacillota</taxon>
        <taxon>Bacilli</taxon>
        <taxon>Bacillales</taxon>
        <taxon>Paenibacillaceae</taxon>
        <taxon>Paenibacillus</taxon>
    </lineage>
</organism>
<proteinExistence type="predicted"/>
<name>A0ABQ1FHD3_9BACL</name>
<protein>
    <recommendedName>
        <fullName evidence="3">Swt1-like HEPN domain-containing protein</fullName>
    </recommendedName>
</protein>